<feature type="domain" description="Integrase catalytic" evidence="2">
    <location>
        <begin position="101"/>
        <end position="260"/>
    </location>
</feature>
<reference evidence="4" key="1">
    <citation type="submission" date="2017-02" db="UniProtKB">
        <authorList>
            <consortium name="WormBaseParasite"/>
        </authorList>
    </citation>
    <scope>IDENTIFICATION</scope>
</reference>
<dbReference type="InterPro" id="IPR041588">
    <property type="entry name" value="Integrase_H2C2"/>
</dbReference>
<dbReference type="PANTHER" id="PTHR37984">
    <property type="entry name" value="PROTEIN CBG26694"/>
    <property type="match status" value="1"/>
</dbReference>
<dbReference type="EC" id="2.7.7.49" evidence="1"/>
<evidence type="ECO:0000313" key="4">
    <source>
        <dbReference type="WBParaSite" id="SPAL_0000210400.1"/>
    </source>
</evidence>
<dbReference type="Gene3D" id="1.10.340.70">
    <property type="match status" value="1"/>
</dbReference>
<dbReference type="Proteomes" id="UP000046392">
    <property type="component" value="Unplaced"/>
</dbReference>
<organism evidence="3 4">
    <name type="scientific">Strongyloides papillosus</name>
    <name type="common">Intestinal threadworm</name>
    <dbReference type="NCBI Taxonomy" id="174720"/>
    <lineage>
        <taxon>Eukaryota</taxon>
        <taxon>Metazoa</taxon>
        <taxon>Ecdysozoa</taxon>
        <taxon>Nematoda</taxon>
        <taxon>Chromadorea</taxon>
        <taxon>Rhabditida</taxon>
        <taxon>Tylenchina</taxon>
        <taxon>Panagrolaimomorpha</taxon>
        <taxon>Strongyloidoidea</taxon>
        <taxon>Strongyloididae</taxon>
        <taxon>Strongyloides</taxon>
    </lineage>
</organism>
<dbReference type="InterPro" id="IPR012337">
    <property type="entry name" value="RNaseH-like_sf"/>
</dbReference>
<keyword evidence="3" id="KW-1185">Reference proteome</keyword>
<dbReference type="SUPFAM" id="SSF53098">
    <property type="entry name" value="Ribonuclease H-like"/>
    <property type="match status" value="1"/>
</dbReference>
<dbReference type="InterPro" id="IPR050951">
    <property type="entry name" value="Retrovirus_Pol_polyprotein"/>
</dbReference>
<evidence type="ECO:0000259" key="2">
    <source>
        <dbReference type="PROSITE" id="PS50994"/>
    </source>
</evidence>
<dbReference type="STRING" id="174720.A0A0N5B7S9"/>
<dbReference type="WBParaSite" id="SPAL_0000210400.1">
    <property type="protein sequence ID" value="SPAL_0000210400.1"/>
    <property type="gene ID" value="SPAL_0000210400"/>
</dbReference>
<proteinExistence type="predicted"/>
<dbReference type="PROSITE" id="PS50994">
    <property type="entry name" value="INTEGRASE"/>
    <property type="match status" value="1"/>
</dbReference>
<evidence type="ECO:0000313" key="3">
    <source>
        <dbReference type="Proteomes" id="UP000046392"/>
    </source>
</evidence>
<dbReference type="GO" id="GO:0003964">
    <property type="term" value="F:RNA-directed DNA polymerase activity"/>
    <property type="evidence" value="ECO:0007669"/>
    <property type="project" value="UniProtKB-EC"/>
</dbReference>
<sequence length="535" mass="61664">MPTMEKLEKDVNVQENVLDGKDVELLETEEDEPTEDEKLKLFQQFHDDLGHGSIERIYHVIKIRKNWKALRKDLKLYLSRCQICLKRNQTYKTCDVEKSVYASRPWEVVNIDVLGPLQVDEYGMKHIVGIIDLNTKYLILESVPDCTTSEILGALERSLFFKYGAPERIRTDNAPYLKADVMKTITKEYGSVMDYGTPYLHTSSTHIERAFRTIENQLAKEANGSYTGWSKLVPQVAFHYNCMTHGTIKESPFKMMHGFNPLFKYDFERNKDKILNVFDQDTGLYAREKSFQLARLTAEAIHEEARGEPVEPRDDILFEIGTSVIIKDQLAKDKFAMKYTPGYRETKYDFERNKDKILNVFDQDTGPYAREKSFQLAKLTAEAIHEEARGEPVEPRDDMLFEIGTPVLIKDQLAKDKFAMKYTPGYVITGCKGNSFFVKKAHLRGRPKDEPVEPRDDMLFEIETPVLIKDQLAKDKFAMKYTPGYVISGCKGNSFFVKKAHLRGRPKLVHRDHIKVNTSIHKEDEKVKIGGVNSV</sequence>
<dbReference type="PANTHER" id="PTHR37984:SF5">
    <property type="entry name" value="PROTEIN NYNRIN-LIKE"/>
    <property type="match status" value="1"/>
</dbReference>
<dbReference type="GO" id="GO:0003676">
    <property type="term" value="F:nucleic acid binding"/>
    <property type="evidence" value="ECO:0007669"/>
    <property type="project" value="InterPro"/>
</dbReference>
<protein>
    <recommendedName>
        <fullName evidence="1">RNA-directed DNA polymerase</fullName>
        <ecNumber evidence="1">2.7.7.49</ecNumber>
    </recommendedName>
</protein>
<dbReference type="Pfam" id="PF17921">
    <property type="entry name" value="Integrase_H2C2"/>
    <property type="match status" value="1"/>
</dbReference>
<dbReference type="InterPro" id="IPR036397">
    <property type="entry name" value="RNaseH_sf"/>
</dbReference>
<accession>A0A0N5B7S9</accession>
<dbReference type="InterPro" id="IPR001584">
    <property type="entry name" value="Integrase_cat-core"/>
</dbReference>
<dbReference type="GO" id="GO:0015074">
    <property type="term" value="P:DNA integration"/>
    <property type="evidence" value="ECO:0007669"/>
    <property type="project" value="InterPro"/>
</dbReference>
<name>A0A0N5B7S9_STREA</name>
<dbReference type="AlphaFoldDB" id="A0A0N5B7S9"/>
<dbReference type="Gene3D" id="3.30.420.10">
    <property type="entry name" value="Ribonuclease H-like superfamily/Ribonuclease H"/>
    <property type="match status" value="1"/>
</dbReference>
<evidence type="ECO:0000256" key="1">
    <source>
        <dbReference type="ARBA" id="ARBA00012493"/>
    </source>
</evidence>